<reference evidence="2 3" key="1">
    <citation type="submission" date="2023-07" db="EMBL/GenBank/DDBJ databases">
        <title>Sorghum-associated microbial communities from plants grown in Nebraska, USA.</title>
        <authorList>
            <person name="Schachtman D."/>
        </authorList>
    </citation>
    <scope>NUCLEOTIDE SEQUENCE [LARGE SCALE GENOMIC DNA]</scope>
    <source>
        <strain evidence="2 3">BE240</strain>
    </source>
</reference>
<dbReference type="Gene3D" id="3.10.180.10">
    <property type="entry name" value="2,3-Dihydroxybiphenyl 1,2-Dioxygenase, domain 1"/>
    <property type="match status" value="1"/>
</dbReference>
<dbReference type="Pfam" id="PF00903">
    <property type="entry name" value="Glyoxalase"/>
    <property type="match status" value="1"/>
</dbReference>
<proteinExistence type="predicted"/>
<organism evidence="2 3">
    <name type="scientific">Hydrogenophaga laconesensis</name>
    <dbReference type="NCBI Taxonomy" id="1805971"/>
    <lineage>
        <taxon>Bacteria</taxon>
        <taxon>Pseudomonadati</taxon>
        <taxon>Pseudomonadota</taxon>
        <taxon>Betaproteobacteria</taxon>
        <taxon>Burkholderiales</taxon>
        <taxon>Comamonadaceae</taxon>
        <taxon>Hydrogenophaga</taxon>
    </lineage>
</organism>
<name>A0ABU1V7I3_9BURK</name>
<dbReference type="RefSeq" id="WP_204732720.1">
    <property type="nucleotide sequence ID" value="NZ_JAVDWE010000002.1"/>
</dbReference>
<dbReference type="InterPro" id="IPR004360">
    <property type="entry name" value="Glyas_Fos-R_dOase_dom"/>
</dbReference>
<feature type="domain" description="VOC" evidence="1">
    <location>
        <begin position="12"/>
        <end position="137"/>
    </location>
</feature>
<dbReference type="InterPro" id="IPR037523">
    <property type="entry name" value="VOC_core"/>
</dbReference>
<dbReference type="PANTHER" id="PTHR39434">
    <property type="match status" value="1"/>
</dbReference>
<sequence length="146" mass="16393">MNAPTAPLQTRSLFHFSLNVTDLDAARRFYGGVLGCAEGRSTDTWVDFDFFSHQLSLHLGEPLKTARTGRVGDTLVPMPHFGLVLMRPEWQSLADRLTQAGVDFVLPPQLRFKGQPGEQWTMFFCDPFGNPIEVKGFDTLEQLYAS</sequence>
<evidence type="ECO:0000259" key="1">
    <source>
        <dbReference type="PROSITE" id="PS51819"/>
    </source>
</evidence>
<evidence type="ECO:0000313" key="2">
    <source>
        <dbReference type="EMBL" id="MDR7093415.1"/>
    </source>
</evidence>
<accession>A0ABU1V7I3</accession>
<dbReference type="SUPFAM" id="SSF54593">
    <property type="entry name" value="Glyoxalase/Bleomycin resistance protein/Dihydroxybiphenyl dioxygenase"/>
    <property type="match status" value="1"/>
</dbReference>
<dbReference type="GO" id="GO:0051213">
    <property type="term" value="F:dioxygenase activity"/>
    <property type="evidence" value="ECO:0007669"/>
    <property type="project" value="UniProtKB-KW"/>
</dbReference>
<dbReference type="Proteomes" id="UP001265550">
    <property type="component" value="Unassembled WGS sequence"/>
</dbReference>
<keyword evidence="2" id="KW-0223">Dioxygenase</keyword>
<gene>
    <name evidence="2" type="ORF">J2X09_001147</name>
</gene>
<dbReference type="PROSITE" id="PS51819">
    <property type="entry name" value="VOC"/>
    <property type="match status" value="1"/>
</dbReference>
<dbReference type="CDD" id="cd08357">
    <property type="entry name" value="VOC_like"/>
    <property type="match status" value="1"/>
</dbReference>
<dbReference type="EMBL" id="JAVDWE010000002">
    <property type="protein sequence ID" value="MDR7093415.1"/>
    <property type="molecule type" value="Genomic_DNA"/>
</dbReference>
<protein>
    <submittedName>
        <fullName evidence="2">Extradiol dioxygenase family protein</fullName>
    </submittedName>
</protein>
<comment type="caution">
    <text evidence="2">The sequence shown here is derived from an EMBL/GenBank/DDBJ whole genome shotgun (WGS) entry which is preliminary data.</text>
</comment>
<keyword evidence="3" id="KW-1185">Reference proteome</keyword>
<keyword evidence="2" id="KW-0560">Oxidoreductase</keyword>
<dbReference type="PANTHER" id="PTHR39434:SF1">
    <property type="entry name" value="VOC DOMAIN-CONTAINING PROTEIN"/>
    <property type="match status" value="1"/>
</dbReference>
<evidence type="ECO:0000313" key="3">
    <source>
        <dbReference type="Proteomes" id="UP001265550"/>
    </source>
</evidence>
<dbReference type="InterPro" id="IPR029068">
    <property type="entry name" value="Glyas_Bleomycin-R_OHBP_Dase"/>
</dbReference>